<comment type="caution">
    <text evidence="10">The sequence shown here is derived from an EMBL/GenBank/DDBJ whole genome shotgun (WGS) entry which is preliminary data.</text>
</comment>
<comment type="catalytic activity">
    <reaction evidence="7">
        <text>[protein-PII]-L-tyrosine + UTP = [protein-PII]-uridylyl-L-tyrosine + diphosphate</text>
        <dbReference type="Rhea" id="RHEA:13673"/>
        <dbReference type="Rhea" id="RHEA-COMP:12147"/>
        <dbReference type="Rhea" id="RHEA-COMP:12148"/>
        <dbReference type="ChEBI" id="CHEBI:33019"/>
        <dbReference type="ChEBI" id="CHEBI:46398"/>
        <dbReference type="ChEBI" id="CHEBI:46858"/>
        <dbReference type="ChEBI" id="CHEBI:90602"/>
        <dbReference type="EC" id="2.7.7.59"/>
    </reaction>
</comment>
<keyword evidence="3" id="KW-0677">Repeat</keyword>
<dbReference type="InterPro" id="IPR010043">
    <property type="entry name" value="UTase/UR"/>
</dbReference>
<comment type="cofactor">
    <cofactor evidence="7">
        <name>Mg(2+)</name>
        <dbReference type="ChEBI" id="CHEBI:18420"/>
    </cofactor>
</comment>
<dbReference type="PIRSF" id="PIRSF006288">
    <property type="entry name" value="PII_uridyltransf"/>
    <property type="match status" value="1"/>
</dbReference>
<comment type="catalytic activity">
    <reaction evidence="7">
        <text>[protein-PII]-uridylyl-L-tyrosine + H2O = [protein-PII]-L-tyrosine + UMP + H(+)</text>
        <dbReference type="Rhea" id="RHEA:48600"/>
        <dbReference type="Rhea" id="RHEA-COMP:12147"/>
        <dbReference type="Rhea" id="RHEA-COMP:12148"/>
        <dbReference type="ChEBI" id="CHEBI:15377"/>
        <dbReference type="ChEBI" id="CHEBI:15378"/>
        <dbReference type="ChEBI" id="CHEBI:46858"/>
        <dbReference type="ChEBI" id="CHEBI:57865"/>
        <dbReference type="ChEBI" id="CHEBI:90602"/>
    </reaction>
</comment>
<evidence type="ECO:0000256" key="3">
    <source>
        <dbReference type="ARBA" id="ARBA00022737"/>
    </source>
</evidence>
<feature type="domain" description="ACT" evidence="8">
    <location>
        <begin position="790"/>
        <end position="858"/>
    </location>
</feature>
<dbReference type="PANTHER" id="PTHR47320">
    <property type="entry name" value="BIFUNCTIONAL URIDYLYLTRANSFERASE/URIDYLYL-REMOVING ENZYME"/>
    <property type="match status" value="1"/>
</dbReference>
<proteinExistence type="inferred from homology"/>
<name>A0ABQ6BTJ1_9NEIS</name>
<dbReference type="NCBIfam" id="NF002837">
    <property type="entry name" value="PRK03059.1"/>
    <property type="match status" value="1"/>
</dbReference>
<dbReference type="InterPro" id="IPR045865">
    <property type="entry name" value="ACT-like_dom_sf"/>
</dbReference>
<dbReference type="EC" id="3.1.4.-" evidence="7"/>
<comment type="domain">
    <text evidence="7">Has four distinct domains: an N-terminal nucleotidyltransferase (NT) domain responsible for UTase activity, a central HD domain that encodes UR activity, and two C-terminal ACT domains that seem to have a role in glutamine sensing.</text>
</comment>
<dbReference type="InterPro" id="IPR006674">
    <property type="entry name" value="HD_domain"/>
</dbReference>
<dbReference type="SUPFAM" id="SSF81593">
    <property type="entry name" value="Nucleotidyltransferase substrate binding subunit/domain"/>
    <property type="match status" value="1"/>
</dbReference>
<dbReference type="RefSeq" id="WP_018749596.1">
    <property type="nucleotide sequence ID" value="NZ_BSOZ01000023.1"/>
</dbReference>
<feature type="domain" description="HD" evidence="9">
    <location>
        <begin position="443"/>
        <end position="565"/>
    </location>
</feature>
<dbReference type="Pfam" id="PF01966">
    <property type="entry name" value="HD"/>
    <property type="match status" value="1"/>
</dbReference>
<dbReference type="Pfam" id="PF01842">
    <property type="entry name" value="ACT"/>
    <property type="match status" value="1"/>
</dbReference>
<keyword evidence="11" id="KW-1185">Reference proteome</keyword>
<reference evidence="11" key="1">
    <citation type="journal article" date="2019" name="Int. J. Syst. Evol. Microbiol.">
        <title>The Global Catalogue of Microorganisms (GCM) 10K type strain sequencing project: providing services to taxonomists for standard genome sequencing and annotation.</title>
        <authorList>
            <consortium name="The Broad Institute Genomics Platform"/>
            <consortium name="The Broad Institute Genome Sequencing Center for Infectious Disease"/>
            <person name="Wu L."/>
            <person name="Ma J."/>
        </authorList>
    </citation>
    <scope>NUCLEOTIDE SEQUENCE [LARGE SCALE GENOMIC DNA]</scope>
    <source>
        <strain evidence="11">NBRC 104970</strain>
    </source>
</reference>
<keyword evidence="4 7" id="KW-0378">Hydrolase</keyword>
<evidence type="ECO:0000259" key="9">
    <source>
        <dbReference type="PROSITE" id="PS51831"/>
    </source>
</evidence>
<evidence type="ECO:0000256" key="4">
    <source>
        <dbReference type="ARBA" id="ARBA00022801"/>
    </source>
</evidence>
<dbReference type="CDD" id="cd00077">
    <property type="entry name" value="HDc"/>
    <property type="match status" value="1"/>
</dbReference>
<dbReference type="NCBIfam" id="TIGR01693">
    <property type="entry name" value="UTase_glnD"/>
    <property type="match status" value="1"/>
</dbReference>
<dbReference type="InterPro" id="IPR043519">
    <property type="entry name" value="NT_sf"/>
</dbReference>
<dbReference type="InterPro" id="IPR013546">
    <property type="entry name" value="PII_UdlTrfase/GS_AdlTrfase"/>
</dbReference>
<evidence type="ECO:0000256" key="2">
    <source>
        <dbReference type="ARBA" id="ARBA00022695"/>
    </source>
</evidence>
<dbReference type="SUPFAM" id="SSF109604">
    <property type="entry name" value="HD-domain/PDEase-like"/>
    <property type="match status" value="1"/>
</dbReference>
<keyword evidence="1 7" id="KW-0808">Transferase</keyword>
<dbReference type="Pfam" id="PF01909">
    <property type="entry name" value="NTP_transf_2"/>
    <property type="match status" value="1"/>
</dbReference>
<dbReference type="Gene3D" id="3.30.70.260">
    <property type="match status" value="1"/>
</dbReference>
<dbReference type="InterPro" id="IPR002912">
    <property type="entry name" value="ACT_dom"/>
</dbReference>
<dbReference type="SMART" id="SM00471">
    <property type="entry name" value="HDc"/>
    <property type="match status" value="1"/>
</dbReference>
<comment type="function">
    <text evidence="7">Modifies, by uridylylation and deuridylylation, the PII regulatory proteins (GlnB and homologs), in response to the nitrogen status of the cell that GlnD senses through the glutamine level. Under low glutamine levels, catalyzes the conversion of the PII proteins and UTP to PII-UMP and PPi, while under higher glutamine levels, GlnD hydrolyzes PII-UMP to PII and UMP (deuridylylation). Thus, controls uridylylation state and activity of the PII proteins, and plays an important role in the regulation of nitrogen metabolism.</text>
</comment>
<organism evidence="10 11">
    <name type="scientific">Chitiniphilus shinanonensis</name>
    <dbReference type="NCBI Taxonomy" id="553088"/>
    <lineage>
        <taxon>Bacteria</taxon>
        <taxon>Pseudomonadati</taxon>
        <taxon>Pseudomonadota</taxon>
        <taxon>Betaproteobacteria</taxon>
        <taxon>Neisseriales</taxon>
        <taxon>Chitinibacteraceae</taxon>
        <taxon>Chitiniphilus</taxon>
    </lineage>
</organism>
<evidence type="ECO:0000313" key="10">
    <source>
        <dbReference type="EMBL" id="GLS04667.1"/>
    </source>
</evidence>
<dbReference type="Pfam" id="PF08335">
    <property type="entry name" value="GlnD_UR_UTase"/>
    <property type="match status" value="1"/>
</dbReference>
<feature type="region of interest" description="Uridylyltransferase" evidence="7">
    <location>
        <begin position="1"/>
        <end position="324"/>
    </location>
</feature>
<dbReference type="InterPro" id="IPR003607">
    <property type="entry name" value="HD/PDEase_dom"/>
</dbReference>
<dbReference type="SUPFAM" id="SSF81301">
    <property type="entry name" value="Nucleotidyltransferase"/>
    <property type="match status" value="1"/>
</dbReference>
<gene>
    <name evidence="7 10" type="primary">glnD</name>
    <name evidence="10" type="ORF">GCM10007860_18140</name>
</gene>
<dbReference type="SUPFAM" id="SSF55021">
    <property type="entry name" value="ACT-like"/>
    <property type="match status" value="2"/>
</dbReference>
<dbReference type="InterPro" id="IPR002934">
    <property type="entry name" value="Polymerase_NTP_transf_dom"/>
</dbReference>
<dbReference type="PROSITE" id="PS51671">
    <property type="entry name" value="ACT"/>
    <property type="match status" value="2"/>
</dbReference>
<comment type="caution">
    <text evidence="7">Lacks conserved residue(s) required for the propagation of feature annotation.</text>
</comment>
<comment type="similarity">
    <text evidence="7">Belongs to the GlnD family.</text>
</comment>
<evidence type="ECO:0000259" key="8">
    <source>
        <dbReference type="PROSITE" id="PS51671"/>
    </source>
</evidence>
<evidence type="ECO:0000256" key="6">
    <source>
        <dbReference type="ARBA" id="ARBA00023268"/>
    </source>
</evidence>
<dbReference type="Gene3D" id="1.10.3090.10">
    <property type="entry name" value="cca-adding enzyme, domain 2"/>
    <property type="match status" value="1"/>
</dbReference>
<dbReference type="PROSITE" id="PS51831">
    <property type="entry name" value="HD"/>
    <property type="match status" value="1"/>
</dbReference>
<dbReference type="CDD" id="cd04900">
    <property type="entry name" value="ACT_UUR-like_1"/>
    <property type="match status" value="1"/>
</dbReference>
<keyword evidence="2 7" id="KW-0548">Nucleotidyltransferase</keyword>
<accession>A0ABQ6BTJ1</accession>
<keyword evidence="6 7" id="KW-0511">Multifunctional enzyme</keyword>
<sequence length="858" mass="97384">MPTSPATAEPGSLAALRIAYADAKQQLLDNCANPRLSAPLLRRLARLTDRTLQALWARHAFPHDTLLVAVGGYGRGELYPYSDIDLLILLPDDAPPALLAELEGLIGELWDIGLEVGHAVRTIAECLAEARDITVQTALIEARRLAGDAERFAGFQAAVFQHIDPKDFFEAKLLEQQARYGRFQNATYKLEPHIKEAPGGLRDLHLVGWIAAALRLGHDWRALAAEGMLTGEESLKLRRAERVLRTMRIQLHRLARRREDRILFDYQNRLAADFGFIDDHFNRASEQLMAHYYRAARVVSQLVPLLVQALRARIYSQVGSELVALNPRFNLRGGVLEIAAPDTFQREPSAILELFLLTERERAITDIAPETLRALWHARPLIDERFRTDPHNRELFIQMFREPRGLTRALRRMNQYGVLGRYIPDFGHVVGRMQHDLFHVYTVDEHTLMVLRNLRRFAVPAFTHEYPLCSRLIEEFERPEALYLAALFHDIGKGRGGDHSKLGAEIAARFCASHPLHPDDMALVPWLVARHLTMSHVAQKQDVYDPDVVVEFATMVGDARRLAALYLLTVADIRGTSPKVWNAWKAKLLEDLYHATLRSLREQNVDTRSWLEERKEEALRLLRLYGLRPDAHEALWQQFDTVYFLRHEAREIAWHTRQLYGRVDTAQPVVRAKLSESGEGLQVLVYARDVPDLFARICGFFERAGYTIFDAHLHSTRHGYALDSFYVYIPGERVDNYRDLTNFVEYELAAAIAQGGPLPPPTKARISRQQRHFPVTPHVLIRADERGRHVLSITAGDRTGLLSSIARVLAAHHIDIHSAKIMTLGERAEDNFLVSGTLLEDEQAALQLEGALLQAVAT</sequence>
<dbReference type="CDD" id="cd04899">
    <property type="entry name" value="ACT_ACR-UUR-like_2"/>
    <property type="match status" value="1"/>
</dbReference>
<dbReference type="CDD" id="cd05401">
    <property type="entry name" value="NT_GlnE_GlnD_like"/>
    <property type="match status" value="1"/>
</dbReference>
<feature type="domain" description="ACT" evidence="8">
    <location>
        <begin position="682"/>
        <end position="769"/>
    </location>
</feature>
<evidence type="ECO:0000313" key="11">
    <source>
        <dbReference type="Proteomes" id="UP001156836"/>
    </source>
</evidence>
<evidence type="ECO:0000256" key="5">
    <source>
        <dbReference type="ARBA" id="ARBA00022842"/>
    </source>
</evidence>
<dbReference type="GO" id="GO:0016779">
    <property type="term" value="F:nucleotidyltransferase activity"/>
    <property type="evidence" value="ECO:0007669"/>
    <property type="project" value="UniProtKB-KW"/>
</dbReference>
<dbReference type="HAMAP" id="MF_00277">
    <property type="entry name" value="PII_uridylyl_transf"/>
    <property type="match status" value="1"/>
</dbReference>
<dbReference type="Proteomes" id="UP001156836">
    <property type="component" value="Unassembled WGS sequence"/>
</dbReference>
<dbReference type="EC" id="2.7.7.59" evidence="7"/>
<dbReference type="EMBL" id="BSOZ01000023">
    <property type="protein sequence ID" value="GLS04667.1"/>
    <property type="molecule type" value="Genomic_DNA"/>
</dbReference>
<evidence type="ECO:0000256" key="1">
    <source>
        <dbReference type="ARBA" id="ARBA00022679"/>
    </source>
</evidence>
<dbReference type="PANTHER" id="PTHR47320:SF1">
    <property type="entry name" value="BIFUNCTIONAL URIDYLYLTRANSFERASE_URIDYLYL-REMOVING ENZYME"/>
    <property type="match status" value="1"/>
</dbReference>
<protein>
    <recommendedName>
        <fullName evidence="7">Bifunctional uridylyltransferase/uridylyl-removing enzyme</fullName>
        <shortName evidence="7">UTase/UR</shortName>
    </recommendedName>
    <alternativeName>
        <fullName evidence="7">Bifunctional [protein-PII] modification enzyme</fullName>
    </alternativeName>
    <alternativeName>
        <fullName evidence="7">Bifunctional nitrogen sensor protein</fullName>
    </alternativeName>
    <domain>
        <recommendedName>
            <fullName evidence="7">[Protein-PII] uridylyltransferase</fullName>
            <shortName evidence="7">PII uridylyltransferase</shortName>
            <shortName evidence="7">UTase</shortName>
            <ecNumber evidence="7">2.7.7.59</ecNumber>
        </recommendedName>
    </domain>
    <domain>
        <recommendedName>
            <fullName evidence="7">[Protein-PII]-UMP uridylyl-removing enzyme</fullName>
            <shortName evidence="7">UR</shortName>
            <ecNumber evidence="7">3.1.4.-</ecNumber>
        </recommendedName>
    </domain>
</protein>
<evidence type="ECO:0000256" key="7">
    <source>
        <dbReference type="HAMAP-Rule" id="MF_00277"/>
    </source>
</evidence>
<keyword evidence="5 7" id="KW-0460">Magnesium</keyword>
<comment type="activity regulation">
    <text evidence="7">Uridylyltransferase (UTase) activity is inhibited by glutamine, while glutamine activates uridylyl-removing (UR) activity.</text>
</comment>